<evidence type="ECO:0008006" key="4">
    <source>
        <dbReference type="Google" id="ProtNLM"/>
    </source>
</evidence>
<dbReference type="AlphaFoldDB" id="A0A7X1FR92"/>
<protein>
    <recommendedName>
        <fullName evidence="4">Cupin</fullName>
    </recommendedName>
</protein>
<proteinExistence type="predicted"/>
<gene>
    <name evidence="2" type="ORF">H7F51_08270</name>
</gene>
<evidence type="ECO:0000256" key="1">
    <source>
        <dbReference type="SAM" id="SignalP"/>
    </source>
</evidence>
<feature type="signal peptide" evidence="1">
    <location>
        <begin position="1"/>
        <end position="22"/>
    </location>
</feature>
<keyword evidence="3" id="KW-1185">Reference proteome</keyword>
<accession>A0A7X1FR92</accession>
<comment type="caution">
    <text evidence="2">The sequence shown here is derived from an EMBL/GenBank/DDBJ whole genome shotgun (WGS) entry which is preliminary data.</text>
</comment>
<evidence type="ECO:0000313" key="3">
    <source>
        <dbReference type="Proteomes" id="UP000566813"/>
    </source>
</evidence>
<dbReference type="SUPFAM" id="SSF51182">
    <property type="entry name" value="RmlC-like cupins"/>
    <property type="match status" value="1"/>
</dbReference>
<sequence length="202" mass="21007">MKTLFKAGPCLALLALAAPAMAQQAPAAAAPATAPAGPPKEPRDKGTYITREQMQAIAASVVDKTTGKPGGFSKRLINYSTHSTAFIRLVKPEGPHAHGTLSEVFVITDGGGVLETGGTITGVTGHDSATHKDLFLDPQPANPNPARRASNPGDLAGTDVVGGYRQHLKAGDIVLVPALVSHRWVEVDGSVTYLDIKFPKAD</sequence>
<dbReference type="EMBL" id="JACLAW010000005">
    <property type="protein sequence ID" value="MBC2665515.1"/>
    <property type="molecule type" value="Genomic_DNA"/>
</dbReference>
<dbReference type="Proteomes" id="UP000566813">
    <property type="component" value="Unassembled WGS sequence"/>
</dbReference>
<reference evidence="2 3" key="1">
    <citation type="submission" date="2020-08" db="EMBL/GenBank/DDBJ databases">
        <title>The genome sequence of type strain Novosphingobium flavum NBRC 111647.</title>
        <authorList>
            <person name="Liu Y."/>
        </authorList>
    </citation>
    <scope>NUCLEOTIDE SEQUENCE [LARGE SCALE GENOMIC DNA]</scope>
    <source>
        <strain evidence="2 3">NBRC 111647</strain>
    </source>
</reference>
<name>A0A7X1FR92_9SPHN</name>
<keyword evidence="1" id="KW-0732">Signal</keyword>
<feature type="chain" id="PRO_5030695851" description="Cupin" evidence="1">
    <location>
        <begin position="23"/>
        <end position="202"/>
    </location>
</feature>
<dbReference type="Gene3D" id="2.60.120.10">
    <property type="entry name" value="Jelly Rolls"/>
    <property type="match status" value="1"/>
</dbReference>
<dbReference type="InterPro" id="IPR011051">
    <property type="entry name" value="RmlC_Cupin_sf"/>
</dbReference>
<dbReference type="RefSeq" id="WP_185663769.1">
    <property type="nucleotide sequence ID" value="NZ_JACLAW010000005.1"/>
</dbReference>
<organism evidence="2 3">
    <name type="scientific">Novosphingobium flavum</name>
    <dbReference type="NCBI Taxonomy" id="1778672"/>
    <lineage>
        <taxon>Bacteria</taxon>
        <taxon>Pseudomonadati</taxon>
        <taxon>Pseudomonadota</taxon>
        <taxon>Alphaproteobacteria</taxon>
        <taxon>Sphingomonadales</taxon>
        <taxon>Sphingomonadaceae</taxon>
        <taxon>Novosphingobium</taxon>
    </lineage>
</organism>
<evidence type="ECO:0000313" key="2">
    <source>
        <dbReference type="EMBL" id="MBC2665515.1"/>
    </source>
</evidence>
<dbReference type="InterPro" id="IPR014710">
    <property type="entry name" value="RmlC-like_jellyroll"/>
</dbReference>